<sequence length="209" mass="22505">MLTSRQLSHNMARNNAWRQTGVSLIEVLVTTLVLGIGLLGVAALQVSSISSSQEGFYTTQANALAEDLASRVRTAKMQSIIPPPTPPGSPSEAPVPYQTLLGFYVKDANPVSCNAMPVKCRTNSSGAPAACTLEELAQFDLQDVCWQAGETLPEPKLRVVQLTGKITIIIDWASASARTDLGQKESVRAECKQYTNDATRNCIIMELVP</sequence>
<dbReference type="Proteomes" id="UP001548189">
    <property type="component" value="Unassembled WGS sequence"/>
</dbReference>
<accession>A0ABV2BNL0</accession>
<name>A0ABV2BNL0_9GAMM</name>
<keyword evidence="2" id="KW-1185">Reference proteome</keyword>
<dbReference type="PROSITE" id="PS00409">
    <property type="entry name" value="PROKAR_NTER_METHYL"/>
    <property type="match status" value="1"/>
</dbReference>
<proteinExistence type="predicted"/>
<dbReference type="InterPro" id="IPR012902">
    <property type="entry name" value="N_methyl_site"/>
</dbReference>
<gene>
    <name evidence="1" type="primary">pilV</name>
    <name evidence="1" type="ORF">ABVT43_00220</name>
</gene>
<organism evidence="1 2">
    <name type="scientific">Aliikangiella maris</name>
    <dbReference type="NCBI Taxonomy" id="3162458"/>
    <lineage>
        <taxon>Bacteria</taxon>
        <taxon>Pseudomonadati</taxon>
        <taxon>Pseudomonadota</taxon>
        <taxon>Gammaproteobacteria</taxon>
        <taxon>Oceanospirillales</taxon>
        <taxon>Pleioneaceae</taxon>
        <taxon>Aliikangiella</taxon>
    </lineage>
</organism>
<protein>
    <submittedName>
        <fullName evidence="1">Type IV pilus modification protein PilV</fullName>
    </submittedName>
</protein>
<evidence type="ECO:0000313" key="1">
    <source>
        <dbReference type="EMBL" id="MET1253540.1"/>
    </source>
</evidence>
<dbReference type="EMBL" id="JBEVCJ010000001">
    <property type="protein sequence ID" value="MET1253540.1"/>
    <property type="molecule type" value="Genomic_DNA"/>
</dbReference>
<reference evidence="1 2" key="1">
    <citation type="submission" date="2024-06" db="EMBL/GenBank/DDBJ databases">
        <authorList>
            <person name="Li F."/>
        </authorList>
    </citation>
    <scope>NUCLEOTIDE SEQUENCE [LARGE SCALE GENOMIC DNA]</scope>
    <source>
        <strain evidence="1 2">GXAS 311</strain>
    </source>
</reference>
<evidence type="ECO:0000313" key="2">
    <source>
        <dbReference type="Proteomes" id="UP001548189"/>
    </source>
</evidence>
<dbReference type="NCBIfam" id="TIGR02532">
    <property type="entry name" value="IV_pilin_GFxxxE"/>
    <property type="match status" value="1"/>
</dbReference>
<comment type="caution">
    <text evidence="1">The sequence shown here is derived from an EMBL/GenBank/DDBJ whole genome shotgun (WGS) entry which is preliminary data.</text>
</comment>
<dbReference type="InterPro" id="IPR013362">
    <property type="entry name" value="Pilus_4_PilV"/>
</dbReference>
<dbReference type="NCBIfam" id="TIGR02523">
    <property type="entry name" value="type_IV_pilV"/>
    <property type="match status" value="1"/>
</dbReference>